<comment type="caution">
    <text evidence="12">The sequence shown here is derived from an EMBL/GenBank/DDBJ whole genome shotgun (WGS) entry which is preliminary data.</text>
</comment>
<feature type="region of interest" description="Disordered" evidence="9">
    <location>
        <begin position="280"/>
        <end position="325"/>
    </location>
</feature>
<dbReference type="AlphaFoldDB" id="A0A7J6DG53"/>
<evidence type="ECO:0000256" key="6">
    <source>
        <dbReference type="ARBA" id="ARBA00023136"/>
    </source>
</evidence>
<dbReference type="PANTHER" id="PTHR24028">
    <property type="entry name" value="CADHERIN-87A"/>
    <property type="match status" value="1"/>
</dbReference>
<evidence type="ECO:0000256" key="3">
    <source>
        <dbReference type="ARBA" id="ARBA00022737"/>
    </source>
</evidence>
<reference evidence="12 13" key="1">
    <citation type="submission" date="2020-04" db="EMBL/GenBank/DDBJ databases">
        <title>Chromosome-level genome assembly of a cyprinid fish Onychostoma macrolepis by integration of Nanopore Sequencing, Bionano and Hi-C technology.</title>
        <authorList>
            <person name="Wang D."/>
        </authorList>
    </citation>
    <scope>NUCLEOTIDE SEQUENCE [LARGE SCALE GENOMIC DNA]</scope>
    <source>
        <strain evidence="12">SWU-2019</strain>
        <tissue evidence="12">Muscle</tissue>
    </source>
</reference>
<feature type="compositionally biased region" description="Polar residues" evidence="9">
    <location>
        <begin position="289"/>
        <end position="303"/>
    </location>
</feature>
<dbReference type="CDD" id="cd11304">
    <property type="entry name" value="Cadherin_repeat"/>
    <property type="match status" value="2"/>
</dbReference>
<dbReference type="Gene3D" id="2.60.40.60">
    <property type="entry name" value="Cadherins"/>
    <property type="match status" value="2"/>
</dbReference>
<dbReference type="InterPro" id="IPR015919">
    <property type="entry name" value="Cadherin-like_sf"/>
</dbReference>
<proteinExistence type="predicted"/>
<evidence type="ECO:0000256" key="7">
    <source>
        <dbReference type="ARBA" id="ARBA00023180"/>
    </source>
</evidence>
<dbReference type="SMART" id="SM00112">
    <property type="entry name" value="CA"/>
    <property type="match status" value="1"/>
</dbReference>
<dbReference type="PROSITE" id="PS50268">
    <property type="entry name" value="CADHERIN_2"/>
    <property type="match status" value="1"/>
</dbReference>
<dbReference type="InterPro" id="IPR050174">
    <property type="entry name" value="Protocadherin/Cadherin-CA"/>
</dbReference>
<evidence type="ECO:0000256" key="9">
    <source>
        <dbReference type="SAM" id="MobiDB-lite"/>
    </source>
</evidence>
<dbReference type="GO" id="GO:0007156">
    <property type="term" value="P:homophilic cell adhesion via plasma membrane adhesion molecules"/>
    <property type="evidence" value="ECO:0007669"/>
    <property type="project" value="InterPro"/>
</dbReference>
<feature type="domain" description="Cadherin" evidence="11">
    <location>
        <begin position="66"/>
        <end position="147"/>
    </location>
</feature>
<dbReference type="PANTHER" id="PTHR24028:SF328">
    <property type="entry name" value="CADHERIN-3"/>
    <property type="match status" value="1"/>
</dbReference>
<protein>
    <recommendedName>
        <fullName evidence="11">Cadherin domain-containing protein</fullName>
    </recommendedName>
</protein>
<accession>A0A7J6DG53</accession>
<evidence type="ECO:0000256" key="1">
    <source>
        <dbReference type="ARBA" id="ARBA00004167"/>
    </source>
</evidence>
<keyword evidence="2 10" id="KW-0812">Transmembrane</keyword>
<evidence type="ECO:0000256" key="2">
    <source>
        <dbReference type="ARBA" id="ARBA00022692"/>
    </source>
</evidence>
<dbReference type="Proteomes" id="UP000579812">
    <property type="component" value="Unassembled WGS sequence"/>
</dbReference>
<evidence type="ECO:0000256" key="10">
    <source>
        <dbReference type="SAM" id="Phobius"/>
    </source>
</evidence>
<keyword evidence="13" id="KW-1185">Reference proteome</keyword>
<keyword evidence="5 10" id="KW-1133">Transmembrane helix</keyword>
<dbReference type="GO" id="GO:0005886">
    <property type="term" value="C:plasma membrane"/>
    <property type="evidence" value="ECO:0007669"/>
    <property type="project" value="InterPro"/>
</dbReference>
<organism evidence="12 13">
    <name type="scientific">Onychostoma macrolepis</name>
    <dbReference type="NCBI Taxonomy" id="369639"/>
    <lineage>
        <taxon>Eukaryota</taxon>
        <taxon>Metazoa</taxon>
        <taxon>Chordata</taxon>
        <taxon>Craniata</taxon>
        <taxon>Vertebrata</taxon>
        <taxon>Euteleostomi</taxon>
        <taxon>Actinopterygii</taxon>
        <taxon>Neopterygii</taxon>
        <taxon>Teleostei</taxon>
        <taxon>Ostariophysi</taxon>
        <taxon>Cypriniformes</taxon>
        <taxon>Cyprinidae</taxon>
        <taxon>Acrossocheilinae</taxon>
        <taxon>Onychostoma</taxon>
    </lineage>
</organism>
<evidence type="ECO:0000256" key="5">
    <source>
        <dbReference type="ARBA" id="ARBA00022989"/>
    </source>
</evidence>
<dbReference type="GO" id="GO:0005509">
    <property type="term" value="F:calcium ion binding"/>
    <property type="evidence" value="ECO:0007669"/>
    <property type="project" value="UniProtKB-UniRule"/>
</dbReference>
<keyword evidence="4 8" id="KW-0106">Calcium</keyword>
<evidence type="ECO:0000259" key="11">
    <source>
        <dbReference type="PROSITE" id="PS50268"/>
    </source>
</evidence>
<feature type="transmembrane region" description="Helical" evidence="10">
    <location>
        <begin position="21"/>
        <end position="42"/>
    </location>
</feature>
<dbReference type="SUPFAM" id="SSF49313">
    <property type="entry name" value="Cadherin-like"/>
    <property type="match status" value="2"/>
</dbReference>
<comment type="subcellular location">
    <subcellularLocation>
        <location evidence="1">Membrane</location>
        <topology evidence="1">Single-pass membrane protein</topology>
    </subcellularLocation>
</comment>
<evidence type="ECO:0000256" key="4">
    <source>
        <dbReference type="ARBA" id="ARBA00022837"/>
    </source>
</evidence>
<dbReference type="GO" id="GO:0009653">
    <property type="term" value="P:anatomical structure morphogenesis"/>
    <property type="evidence" value="ECO:0007669"/>
    <property type="project" value="UniProtKB-ARBA"/>
</dbReference>
<dbReference type="InterPro" id="IPR002126">
    <property type="entry name" value="Cadherin-like_dom"/>
</dbReference>
<name>A0A7J6DG53_9TELE</name>
<keyword evidence="3" id="KW-0677">Repeat</keyword>
<evidence type="ECO:0000313" key="13">
    <source>
        <dbReference type="Proteomes" id="UP000579812"/>
    </source>
</evidence>
<dbReference type="InterPro" id="IPR020894">
    <property type="entry name" value="Cadherin_CS"/>
</dbReference>
<evidence type="ECO:0000313" key="12">
    <source>
        <dbReference type="EMBL" id="KAF4118313.1"/>
    </source>
</evidence>
<dbReference type="PROSITE" id="PS00232">
    <property type="entry name" value="CADHERIN_1"/>
    <property type="match status" value="1"/>
</dbReference>
<dbReference type="PRINTS" id="PR00205">
    <property type="entry name" value="CADHERIN"/>
</dbReference>
<dbReference type="EMBL" id="JAAMOB010000001">
    <property type="protein sequence ID" value="KAF4118313.1"/>
    <property type="molecule type" value="Genomic_DNA"/>
</dbReference>
<evidence type="ECO:0000256" key="8">
    <source>
        <dbReference type="PROSITE-ProRule" id="PRU00043"/>
    </source>
</evidence>
<gene>
    <name evidence="12" type="ORF">G5714_000364</name>
</gene>
<keyword evidence="6 10" id="KW-0472">Membrane</keyword>
<keyword evidence="7" id="KW-0325">Glycoprotein</keyword>
<sequence>MTPVRRQMLWCPSPLRMVGSLKVTLSWTAILSYYTFVIIAVLDVNDNNPQFLPLPDRIEIQEGVYIPSSPGEDGTLLAINELDRETQDVYDVVIVAVDHGIPQGHVISSSLYDLHDVTVYCNSFVIVLNITTVRISITDVNDNAPVFSSDTYSRSILVKDAKVGEASDPDVGESSELQYSLLESTSLLDVEESTGQIYVLDASSVGDGLFTFQVKPTDKQGLLMTTTVQWPSKPSFQEGPGLSPNNAGVLAHLHLGIRDGHRRLVSRLVPLPRLRVGLEGGAGQREQPRIQTEFLSNHASQSPLRGCGRETEDDADISGNSLKSP</sequence>